<evidence type="ECO:0000256" key="1">
    <source>
        <dbReference type="ARBA" id="ARBA00007228"/>
    </source>
</evidence>
<evidence type="ECO:0000256" key="2">
    <source>
        <dbReference type="ARBA" id="ARBA00022603"/>
    </source>
</evidence>
<name>A0A3D9LCQ2_9MICC</name>
<dbReference type="InterPro" id="IPR029026">
    <property type="entry name" value="tRNA_m1G_MTases_N"/>
</dbReference>
<dbReference type="SUPFAM" id="SSF55315">
    <property type="entry name" value="L30e-like"/>
    <property type="match status" value="2"/>
</dbReference>
<comment type="similarity">
    <text evidence="1">Belongs to the class IV-like SAM-binding methyltransferase superfamily. RNA methyltransferase TrmH family.</text>
</comment>
<dbReference type="SUPFAM" id="SSF75217">
    <property type="entry name" value="alpha/beta knot"/>
    <property type="match status" value="1"/>
</dbReference>
<evidence type="ECO:0000313" key="8">
    <source>
        <dbReference type="Proteomes" id="UP000256727"/>
    </source>
</evidence>
<dbReference type="InterPro" id="IPR051259">
    <property type="entry name" value="rRNA_Methyltransferase"/>
</dbReference>
<keyword evidence="3 7" id="KW-0808">Transferase</keyword>
<reference evidence="7 8" key="1">
    <citation type="submission" date="2018-07" db="EMBL/GenBank/DDBJ databases">
        <title>Sequencing the genomes of 1000 actinobacteria strains.</title>
        <authorList>
            <person name="Klenk H.-P."/>
        </authorList>
    </citation>
    <scope>NUCLEOTIDE SEQUENCE [LARGE SCALE GENOMIC DNA]</scope>
    <source>
        <strain evidence="7 8">DSM 14442</strain>
    </source>
</reference>
<dbReference type="PANTHER" id="PTHR43191:SF2">
    <property type="entry name" value="RRNA METHYLTRANSFERASE 3, MITOCHONDRIAL"/>
    <property type="match status" value="1"/>
</dbReference>
<dbReference type="OrthoDB" id="9794400at2"/>
<dbReference type="InterPro" id="IPR013123">
    <property type="entry name" value="SpoU_subst-bd"/>
</dbReference>
<comment type="caution">
    <text evidence="7">The sequence shown here is derived from an EMBL/GenBank/DDBJ whole genome shotgun (WGS) entry which is preliminary data.</text>
</comment>
<dbReference type="Gene3D" id="3.40.1280.10">
    <property type="match status" value="1"/>
</dbReference>
<evidence type="ECO:0000256" key="4">
    <source>
        <dbReference type="SAM" id="MobiDB-lite"/>
    </source>
</evidence>
<dbReference type="GO" id="GO:0005737">
    <property type="term" value="C:cytoplasm"/>
    <property type="evidence" value="ECO:0007669"/>
    <property type="project" value="UniProtKB-ARBA"/>
</dbReference>
<dbReference type="GO" id="GO:0008173">
    <property type="term" value="F:RNA methyltransferase activity"/>
    <property type="evidence" value="ECO:0007669"/>
    <property type="project" value="InterPro"/>
</dbReference>
<dbReference type="InterPro" id="IPR001537">
    <property type="entry name" value="SpoU_MeTrfase"/>
</dbReference>
<dbReference type="Pfam" id="PF00588">
    <property type="entry name" value="SpoU_methylase"/>
    <property type="match status" value="1"/>
</dbReference>
<dbReference type="InterPro" id="IPR029028">
    <property type="entry name" value="Alpha/beta_knot_MTases"/>
</dbReference>
<accession>A0A3D9LCQ2</accession>
<feature type="region of interest" description="Disordered" evidence="4">
    <location>
        <begin position="23"/>
        <end position="79"/>
    </location>
</feature>
<dbReference type="InterPro" id="IPR029064">
    <property type="entry name" value="Ribosomal_eL30-like_sf"/>
</dbReference>
<dbReference type="EMBL" id="QREH01000001">
    <property type="protein sequence ID" value="REE03454.1"/>
    <property type="molecule type" value="Genomic_DNA"/>
</dbReference>
<dbReference type="AlphaFoldDB" id="A0A3D9LCQ2"/>
<feature type="domain" description="tRNA/rRNA methyltransferase SpoU type" evidence="5">
    <location>
        <begin position="162"/>
        <end position="304"/>
    </location>
</feature>
<feature type="domain" description="RNA 2-O ribose methyltransferase substrate binding" evidence="6">
    <location>
        <begin position="88"/>
        <end position="144"/>
    </location>
</feature>
<dbReference type="GO" id="GO:0006396">
    <property type="term" value="P:RNA processing"/>
    <property type="evidence" value="ECO:0007669"/>
    <property type="project" value="InterPro"/>
</dbReference>
<keyword evidence="2 7" id="KW-0489">Methyltransferase</keyword>
<protein>
    <submittedName>
        <fullName evidence="7">TrmH family RNA methyltransferase</fullName>
    </submittedName>
</protein>
<dbReference type="GO" id="GO:0032259">
    <property type="term" value="P:methylation"/>
    <property type="evidence" value="ECO:0007669"/>
    <property type="project" value="UniProtKB-KW"/>
</dbReference>
<evidence type="ECO:0000259" key="5">
    <source>
        <dbReference type="Pfam" id="PF00588"/>
    </source>
</evidence>
<dbReference type="CDD" id="cd18095">
    <property type="entry name" value="SpoU-like_rRNA-MTase"/>
    <property type="match status" value="1"/>
</dbReference>
<dbReference type="PANTHER" id="PTHR43191">
    <property type="entry name" value="RRNA METHYLTRANSFERASE 3"/>
    <property type="match status" value="1"/>
</dbReference>
<gene>
    <name evidence="7" type="ORF">C8E99_1265</name>
</gene>
<dbReference type="Proteomes" id="UP000256727">
    <property type="component" value="Unassembled WGS sequence"/>
</dbReference>
<evidence type="ECO:0000256" key="3">
    <source>
        <dbReference type="ARBA" id="ARBA00022679"/>
    </source>
</evidence>
<proteinExistence type="inferred from homology"/>
<organism evidence="7 8">
    <name type="scientific">Citricoccus muralis</name>
    <dbReference type="NCBI Taxonomy" id="169134"/>
    <lineage>
        <taxon>Bacteria</taxon>
        <taxon>Bacillati</taxon>
        <taxon>Actinomycetota</taxon>
        <taxon>Actinomycetes</taxon>
        <taxon>Micrococcales</taxon>
        <taxon>Micrococcaceae</taxon>
        <taxon>Citricoccus</taxon>
    </lineage>
</organism>
<dbReference type="Pfam" id="PF08032">
    <property type="entry name" value="SpoU_sub_bind"/>
    <property type="match status" value="1"/>
</dbReference>
<sequence>MKERPDQDVMTNPRADRVKKVARLAGRSSRSREGLFLAEGPQSSREALRAHLGMLGPRPEHDAGPAQAADRQSPRPEGYTQWIPGRVVESVYLSARVADRDPELAGLVGRAADRGVMVRWVSDEVLDAMADAVTGQGIITVCHIPDTDAATVLAALPEPRLAAVLCRVQDPGNAGTILRAADASGAGVVVLTSGSVDVFNPKVVRSTAGSLFHVPVVTSVEAAIAVTTLRDRGLAVLAADGYGSVVLDRPPSGLLSGPTAWLFGNEAQGLSADELALADERVAVPLYGRAESLNVATAATVCLYASAMAQHAPDGAST</sequence>
<evidence type="ECO:0000259" key="6">
    <source>
        <dbReference type="Pfam" id="PF08032"/>
    </source>
</evidence>
<evidence type="ECO:0000313" key="7">
    <source>
        <dbReference type="EMBL" id="REE03454.1"/>
    </source>
</evidence>
<dbReference type="Gene3D" id="3.30.1330.30">
    <property type="match status" value="1"/>
</dbReference>
<keyword evidence="8" id="KW-1185">Reference proteome</keyword>
<dbReference type="RefSeq" id="WP_115931567.1">
    <property type="nucleotide sequence ID" value="NZ_QREH01000001.1"/>
</dbReference>
<dbReference type="GO" id="GO:0003723">
    <property type="term" value="F:RNA binding"/>
    <property type="evidence" value="ECO:0007669"/>
    <property type="project" value="InterPro"/>
</dbReference>